<organism evidence="3 4">
    <name type="scientific">Megasphaera hominis</name>
    <dbReference type="NCBI Taxonomy" id="159836"/>
    <lineage>
        <taxon>Bacteria</taxon>
        <taxon>Bacillati</taxon>
        <taxon>Bacillota</taxon>
        <taxon>Negativicutes</taxon>
        <taxon>Veillonellales</taxon>
        <taxon>Veillonellaceae</taxon>
        <taxon>Megasphaera</taxon>
    </lineage>
</organism>
<dbReference type="EMBL" id="JACOGK010000002">
    <property type="protein sequence ID" value="MBC3535819.1"/>
    <property type="molecule type" value="Genomic_DNA"/>
</dbReference>
<sequence>MEFGWVMLLVLAVMGGIIAYLGDKIGSRVGKRKIKLFGLRPKYSSILITIITGVSISAVTLGVMSVLSQNVRIALFGMHQLQLQKAELEQQKDKLLQQAKELGLEMEEKNALLAKNEELLQKQEQQLTDANERIRMTQLDLQQTQAARDDMSRQLTIVQVARDEMMARNDQLNSENKELEQTQARMTETIGKLDERIKLLNQKMTDIREGQVLFRVGEVLSSVVIQNGQDEEVLRTELGKLLSQTNARIRDQLGIQNQNAVVLYISQDEIDQTITALHDAPQGSKLVRIVAAGNIILGEPAMVHFELFDNKLVYHREELVYEEHLQAQDVSGSAEYQVFRFLHEVNQQAVKRGVLPDPLTGNIGSLTAAEMFDTIQRIKASGNGDIILRAVASTDIYTAGPLNIDIIVRSYAGQ</sequence>
<proteinExistence type="predicted"/>
<keyword evidence="1" id="KW-0175">Coiled coil</keyword>
<reference evidence="3 4" key="1">
    <citation type="submission" date="2020-08" db="EMBL/GenBank/DDBJ databases">
        <authorList>
            <person name="Liu C."/>
            <person name="Sun Q."/>
        </authorList>
    </citation>
    <scope>NUCLEOTIDE SEQUENCE [LARGE SCALE GENOMIC DNA]</scope>
    <source>
        <strain evidence="3 4">NSJ-59</strain>
    </source>
</reference>
<keyword evidence="2" id="KW-1133">Transmembrane helix</keyword>
<feature type="transmembrane region" description="Helical" evidence="2">
    <location>
        <begin position="6"/>
        <end position="22"/>
    </location>
</feature>
<dbReference type="InterPro" id="IPR021435">
    <property type="entry name" value="DUF3084"/>
</dbReference>
<feature type="transmembrane region" description="Helical" evidence="2">
    <location>
        <begin position="43"/>
        <end position="67"/>
    </location>
</feature>
<accession>A0ABR6VFA1</accession>
<evidence type="ECO:0000256" key="2">
    <source>
        <dbReference type="SAM" id="Phobius"/>
    </source>
</evidence>
<dbReference type="RefSeq" id="WP_186501873.1">
    <property type="nucleotide sequence ID" value="NZ_JACOGK010000002.1"/>
</dbReference>
<keyword evidence="2" id="KW-0472">Membrane</keyword>
<comment type="caution">
    <text evidence="3">The sequence shown here is derived from an EMBL/GenBank/DDBJ whole genome shotgun (WGS) entry which is preliminary data.</text>
</comment>
<evidence type="ECO:0000313" key="4">
    <source>
        <dbReference type="Proteomes" id="UP000606870"/>
    </source>
</evidence>
<feature type="coiled-coil region" evidence="1">
    <location>
        <begin position="78"/>
        <end position="196"/>
    </location>
</feature>
<gene>
    <name evidence="3" type="ORF">H8J70_00865</name>
</gene>
<name>A0ABR6VFA1_9FIRM</name>
<dbReference type="Pfam" id="PF11283">
    <property type="entry name" value="DUF3084"/>
    <property type="match status" value="1"/>
</dbReference>
<evidence type="ECO:0000313" key="3">
    <source>
        <dbReference type="EMBL" id="MBC3535819.1"/>
    </source>
</evidence>
<protein>
    <submittedName>
        <fullName evidence="3">DUF3084 domain-containing protein</fullName>
    </submittedName>
</protein>
<keyword evidence="4" id="KW-1185">Reference proteome</keyword>
<keyword evidence="2" id="KW-0812">Transmembrane</keyword>
<dbReference type="Proteomes" id="UP000606870">
    <property type="component" value="Unassembled WGS sequence"/>
</dbReference>
<evidence type="ECO:0000256" key="1">
    <source>
        <dbReference type="SAM" id="Coils"/>
    </source>
</evidence>